<name>A0ABT9L5R9_9ACTN</name>
<evidence type="ECO:0000313" key="4">
    <source>
        <dbReference type="EMBL" id="MDP9616052.1"/>
    </source>
</evidence>
<proteinExistence type="predicted"/>
<keyword evidence="2" id="KW-0472">Membrane</keyword>
<keyword evidence="3" id="KW-0732">Signal</keyword>
<feature type="compositionally biased region" description="Basic residues" evidence="1">
    <location>
        <begin position="52"/>
        <end position="65"/>
    </location>
</feature>
<dbReference type="Proteomes" id="UP001234880">
    <property type="component" value="Unassembled WGS sequence"/>
</dbReference>
<keyword evidence="2" id="KW-0812">Transmembrane</keyword>
<evidence type="ECO:0000256" key="2">
    <source>
        <dbReference type="SAM" id="Phobius"/>
    </source>
</evidence>
<accession>A0ABT9L5R9</accession>
<organism evidence="4 5">
    <name type="scientific">Streptomyces demainii</name>
    <dbReference type="NCBI Taxonomy" id="588122"/>
    <lineage>
        <taxon>Bacteria</taxon>
        <taxon>Bacillati</taxon>
        <taxon>Actinomycetota</taxon>
        <taxon>Actinomycetes</taxon>
        <taxon>Kitasatosporales</taxon>
        <taxon>Streptomycetaceae</taxon>
        <taxon>Streptomyces</taxon>
    </lineage>
</organism>
<feature type="transmembrane region" description="Helical" evidence="2">
    <location>
        <begin position="94"/>
        <end position="120"/>
    </location>
</feature>
<evidence type="ECO:0000256" key="3">
    <source>
        <dbReference type="SAM" id="SignalP"/>
    </source>
</evidence>
<feature type="signal peptide" evidence="3">
    <location>
        <begin position="1"/>
        <end position="29"/>
    </location>
</feature>
<dbReference type="RefSeq" id="WP_307112218.1">
    <property type="nucleotide sequence ID" value="NZ_JAURUE010000002.1"/>
</dbReference>
<feature type="region of interest" description="Disordered" evidence="1">
    <location>
        <begin position="49"/>
        <end position="84"/>
    </location>
</feature>
<evidence type="ECO:0000313" key="5">
    <source>
        <dbReference type="Proteomes" id="UP001234880"/>
    </source>
</evidence>
<sequence length="128" mass="14101">MTPSRRLTAVLSALLGTVLLLAAPTSAIAAQQPTARGQMVNTTADAALSHTPHAHKHTSATHRHATAQPVRSVSVSKEKPKKEGKKKRGFFKKLGIFLIVLLIVFIVIVALVIWLIVHFVRKAFRRRR</sequence>
<protein>
    <submittedName>
        <fullName evidence="4">Flp pilus assembly protein TadB</fullName>
    </submittedName>
</protein>
<gene>
    <name evidence="4" type="ORF">JOF35_008390</name>
</gene>
<evidence type="ECO:0000256" key="1">
    <source>
        <dbReference type="SAM" id="MobiDB-lite"/>
    </source>
</evidence>
<feature type="chain" id="PRO_5046666406" evidence="3">
    <location>
        <begin position="30"/>
        <end position="128"/>
    </location>
</feature>
<comment type="caution">
    <text evidence="4">The sequence shown here is derived from an EMBL/GenBank/DDBJ whole genome shotgun (WGS) entry which is preliminary data.</text>
</comment>
<keyword evidence="5" id="KW-1185">Reference proteome</keyword>
<keyword evidence="2" id="KW-1133">Transmembrane helix</keyword>
<reference evidence="4 5" key="1">
    <citation type="submission" date="2023-07" db="EMBL/GenBank/DDBJ databases">
        <title>Sequencing the genomes of 1000 actinobacteria strains.</title>
        <authorList>
            <person name="Klenk H.-P."/>
        </authorList>
    </citation>
    <scope>NUCLEOTIDE SEQUENCE [LARGE SCALE GENOMIC DNA]</scope>
    <source>
        <strain evidence="4 5">DSM 41600</strain>
    </source>
</reference>
<dbReference type="EMBL" id="JAURUE010000002">
    <property type="protein sequence ID" value="MDP9616052.1"/>
    <property type="molecule type" value="Genomic_DNA"/>
</dbReference>